<proteinExistence type="predicted"/>
<evidence type="ECO:0000313" key="2">
    <source>
        <dbReference type="Proteomes" id="UP001162972"/>
    </source>
</evidence>
<organism evidence="1 2">
    <name type="scientific">Salix udensis</name>
    <dbReference type="NCBI Taxonomy" id="889485"/>
    <lineage>
        <taxon>Eukaryota</taxon>
        <taxon>Viridiplantae</taxon>
        <taxon>Streptophyta</taxon>
        <taxon>Embryophyta</taxon>
        <taxon>Tracheophyta</taxon>
        <taxon>Spermatophyta</taxon>
        <taxon>Magnoliopsida</taxon>
        <taxon>eudicotyledons</taxon>
        <taxon>Gunneridae</taxon>
        <taxon>Pentapetalae</taxon>
        <taxon>rosids</taxon>
        <taxon>fabids</taxon>
        <taxon>Malpighiales</taxon>
        <taxon>Salicaceae</taxon>
        <taxon>Saliceae</taxon>
        <taxon>Salix</taxon>
    </lineage>
</organism>
<dbReference type="Proteomes" id="UP001162972">
    <property type="component" value="Chromosome 16"/>
</dbReference>
<sequence>MESREILLAIQIALSNPYIDFVIIIKEIRSQPLSLDKLITLV</sequence>
<dbReference type="EMBL" id="JAPFFJ010000006">
    <property type="protein sequence ID" value="KAJ6423062.1"/>
    <property type="molecule type" value="Genomic_DNA"/>
</dbReference>
<keyword evidence="2" id="KW-1185">Reference proteome</keyword>
<reference evidence="1 2" key="1">
    <citation type="journal article" date="2023" name="Int. J. Mol. Sci.">
        <title>De Novo Assembly and Annotation of 11 Diverse Shrub Willow (Salix) Genomes Reveals Novel Gene Organization in Sex-Linked Regions.</title>
        <authorList>
            <person name="Hyden B."/>
            <person name="Feng K."/>
            <person name="Yates T.B."/>
            <person name="Jawdy S."/>
            <person name="Cereghino C."/>
            <person name="Smart L.B."/>
            <person name="Muchero W."/>
        </authorList>
    </citation>
    <scope>NUCLEOTIDE SEQUENCE [LARGE SCALE GENOMIC DNA]</scope>
    <source>
        <tissue evidence="1">Shoot tip</tissue>
    </source>
</reference>
<evidence type="ECO:0000313" key="1">
    <source>
        <dbReference type="EMBL" id="KAJ6423062.1"/>
    </source>
</evidence>
<accession>A0AAD6KGK9</accession>
<comment type="caution">
    <text evidence="1">The sequence shown here is derived from an EMBL/GenBank/DDBJ whole genome shotgun (WGS) entry which is preliminary data.</text>
</comment>
<gene>
    <name evidence="1" type="ORF">OIU84_024067</name>
</gene>
<protein>
    <submittedName>
        <fullName evidence="1">Uncharacterized protein</fullName>
    </submittedName>
</protein>
<name>A0AAD6KGK9_9ROSI</name>
<dbReference type="AlphaFoldDB" id="A0AAD6KGK9"/>